<dbReference type="InterPro" id="IPR000866">
    <property type="entry name" value="AhpC/TSA"/>
</dbReference>
<organism evidence="3 4">
    <name type="scientific">Flavobacterium luminosum</name>
    <dbReference type="NCBI Taxonomy" id="2949086"/>
    <lineage>
        <taxon>Bacteria</taxon>
        <taxon>Pseudomonadati</taxon>
        <taxon>Bacteroidota</taxon>
        <taxon>Flavobacteriia</taxon>
        <taxon>Flavobacteriales</taxon>
        <taxon>Flavobacteriaceae</taxon>
        <taxon>Flavobacterium</taxon>
    </lineage>
</organism>
<dbReference type="EMBL" id="JAMLJM010000001">
    <property type="protein sequence ID" value="MCL9807795.1"/>
    <property type="molecule type" value="Genomic_DNA"/>
</dbReference>
<sequence length="232" mass="26943">MRKLYSIYIFLLFSFSGLSQNDTLSFPEALKIHLRKYNIQSDDAYNNRDLERGQILFDSLVTHHLVGTQFEDYTLKKINKKKIKLSSFKKPLFILTYATWCIPSEGEIPALNRLAQKFSDEVQFIVLFWDKKHLVQKVAREFDQHITVCYANESYKNDAVIVAHLKHTLGLPTSFFLNENLQVVNIRRGGAQPDSNSSYDKAFSMNYSIFRNGLSSLLINRNLDDDPDYLQN</sequence>
<comment type="caution">
    <text evidence="3">The sequence shown here is derived from an EMBL/GenBank/DDBJ whole genome shotgun (WGS) entry which is preliminary data.</text>
</comment>
<reference evidence="3 4" key="1">
    <citation type="submission" date="2022-05" db="EMBL/GenBank/DDBJ databases">
        <title>Flavobacterium sp., isolated from activated sludge.</title>
        <authorList>
            <person name="Ran Q."/>
        </authorList>
    </citation>
    <scope>NUCLEOTIDE SEQUENCE [LARGE SCALE GENOMIC DNA]</scope>
    <source>
        <strain evidence="3 4">HXWNR70</strain>
    </source>
</reference>
<dbReference type="RefSeq" id="WP_250590316.1">
    <property type="nucleotide sequence ID" value="NZ_JAMLJM010000001.1"/>
</dbReference>
<dbReference type="SUPFAM" id="SSF52833">
    <property type="entry name" value="Thioredoxin-like"/>
    <property type="match status" value="1"/>
</dbReference>
<keyword evidence="4" id="KW-1185">Reference proteome</keyword>
<evidence type="ECO:0000259" key="2">
    <source>
        <dbReference type="Pfam" id="PF00578"/>
    </source>
</evidence>
<feature type="domain" description="Alkyl hydroperoxide reductase subunit C/ Thiol specific antioxidant" evidence="2">
    <location>
        <begin position="66"/>
        <end position="184"/>
    </location>
</feature>
<dbReference type="Proteomes" id="UP001317191">
    <property type="component" value="Unassembled WGS sequence"/>
</dbReference>
<protein>
    <submittedName>
        <fullName evidence="3">Redoxin domain-containing protein</fullName>
    </submittedName>
</protein>
<evidence type="ECO:0000313" key="4">
    <source>
        <dbReference type="Proteomes" id="UP001317191"/>
    </source>
</evidence>
<name>A0ABT0TKD8_9FLAO</name>
<feature type="chain" id="PRO_5047371358" evidence="1">
    <location>
        <begin position="22"/>
        <end position="232"/>
    </location>
</feature>
<dbReference type="InterPro" id="IPR036249">
    <property type="entry name" value="Thioredoxin-like_sf"/>
</dbReference>
<evidence type="ECO:0000256" key="1">
    <source>
        <dbReference type="SAM" id="SignalP"/>
    </source>
</evidence>
<gene>
    <name evidence="3" type="ORF">NAT50_00285</name>
</gene>
<proteinExistence type="predicted"/>
<evidence type="ECO:0000313" key="3">
    <source>
        <dbReference type="EMBL" id="MCL9807795.1"/>
    </source>
</evidence>
<dbReference type="Gene3D" id="3.40.30.10">
    <property type="entry name" value="Glutaredoxin"/>
    <property type="match status" value="1"/>
</dbReference>
<feature type="signal peptide" evidence="1">
    <location>
        <begin position="1"/>
        <end position="21"/>
    </location>
</feature>
<accession>A0ABT0TKD8</accession>
<keyword evidence="1" id="KW-0732">Signal</keyword>
<dbReference type="Pfam" id="PF00578">
    <property type="entry name" value="AhpC-TSA"/>
    <property type="match status" value="1"/>
</dbReference>